<organism evidence="1 2">
    <name type="scientific">Ereboglobus luteus</name>
    <dbReference type="NCBI Taxonomy" id="1796921"/>
    <lineage>
        <taxon>Bacteria</taxon>
        <taxon>Pseudomonadati</taxon>
        <taxon>Verrucomicrobiota</taxon>
        <taxon>Opitutia</taxon>
        <taxon>Opitutales</taxon>
        <taxon>Opitutaceae</taxon>
        <taxon>Ereboglobus</taxon>
    </lineage>
</organism>
<dbReference type="Proteomes" id="UP000244896">
    <property type="component" value="Chromosome"/>
</dbReference>
<dbReference type="Pfam" id="PF16257">
    <property type="entry name" value="UxaE"/>
    <property type="match status" value="1"/>
</dbReference>
<dbReference type="GO" id="GO:0016853">
    <property type="term" value="F:isomerase activity"/>
    <property type="evidence" value="ECO:0007669"/>
    <property type="project" value="InterPro"/>
</dbReference>
<dbReference type="AlphaFoldDB" id="A0A2U8E4E5"/>
<protein>
    <submittedName>
        <fullName evidence="1">Uncharacterized protein</fullName>
    </submittedName>
</protein>
<dbReference type="KEGG" id="elut:CKA38_11070"/>
<dbReference type="EMBL" id="CP023004">
    <property type="protein sequence ID" value="AWI09721.1"/>
    <property type="molecule type" value="Genomic_DNA"/>
</dbReference>
<name>A0A2U8E4E5_9BACT</name>
<evidence type="ECO:0000313" key="1">
    <source>
        <dbReference type="EMBL" id="AWI09721.1"/>
    </source>
</evidence>
<proteinExistence type="predicted"/>
<dbReference type="RefSeq" id="WP_108825534.1">
    <property type="nucleotide sequence ID" value="NZ_CP023004.1"/>
</dbReference>
<reference evidence="1 2" key="1">
    <citation type="journal article" date="2018" name="Syst. Appl. Microbiol.">
        <title>Ereboglobus luteus gen. nov. sp. nov. from cockroach guts, and new insights into the oxygen relationship of the genera Opitutus and Didymococcus (Verrucomicrobia: Opitutaceae).</title>
        <authorList>
            <person name="Tegtmeier D."/>
            <person name="Belitz A."/>
            <person name="Radek R."/>
            <person name="Heimerl T."/>
            <person name="Brune A."/>
        </authorList>
    </citation>
    <scope>NUCLEOTIDE SEQUENCE [LARGE SCALE GENOMIC DNA]</scope>
    <source>
        <strain evidence="1 2">Ho45</strain>
    </source>
</reference>
<keyword evidence="2" id="KW-1185">Reference proteome</keyword>
<sequence length="625" mass="68415">MISTTSINQFLLKNNLRIANNPCVSPDFCLDWPALAAKLANASPDVKAYPKSVFETEAGQWILLEDVTGDCAWKLTPIAELGADAVKVLAEGVALNEGAVAFPASFANLLRIKNLIQEHNPESTIFPTASQRLGQSTLGIGARFTTLHWPAVEWAMSALEVGMTANQNSIPRELVYDVNSMLEGKLDTVPFPFIGTNVPEGHQGQSVEGMSHGCVISKLKTGFHKRGIAWSFNADHQPIGGKFDVREDQLVRGCVLASYITFDISPELALTKAPDDARAWVAENMAPELVEKVKTRVAAAGLQLDEEALAKLLAYVWPAMKKMKVRDEKYRIAREQLFATKEGCAYLRELSIDELPGLTTPETTAIMLALCEAMGMTINFVAPAFGFQKNMPYPDNTALKALIEKQWNVCKQFGVSIGFHSGSGKSAENYQVMGAVTGSCLEIKTSGRYTYEMGRALYASKNPADQALWKDWYQFTVELAVKGAFATDATEQKMARSFIVDALEKSGKPTDVFANEAATRAAIDSLTPSPEHMFWFEYNFLHVLAGGGKAEKTALGDHSPAGYQQRARFYSVSDEGLLNYSKNVASYIVFLAENTALASKDRCAAALKQLESYTTLDQMLGDISR</sequence>
<evidence type="ECO:0000313" key="2">
    <source>
        <dbReference type="Proteomes" id="UP000244896"/>
    </source>
</evidence>
<accession>A0A2U8E4E5</accession>
<gene>
    <name evidence="1" type="ORF">CKA38_11070</name>
</gene>
<dbReference type="OrthoDB" id="175816at2"/>
<dbReference type="InterPro" id="IPR032586">
    <property type="entry name" value="UxaE"/>
</dbReference>